<accession>A0ABQ3ZVJ4</accession>
<keyword evidence="3" id="KW-1185">Reference proteome</keyword>
<protein>
    <submittedName>
        <fullName evidence="2">Uncharacterized protein</fullName>
    </submittedName>
</protein>
<keyword evidence="1" id="KW-1133">Transmembrane helix</keyword>
<dbReference type="Proteomes" id="UP000603200">
    <property type="component" value="Unassembled WGS sequence"/>
</dbReference>
<comment type="caution">
    <text evidence="2">The sequence shown here is derived from an EMBL/GenBank/DDBJ whole genome shotgun (WGS) entry which is preliminary data.</text>
</comment>
<reference evidence="2 3" key="1">
    <citation type="submission" date="2021-01" db="EMBL/GenBank/DDBJ databases">
        <title>Whole genome shotgun sequence of Actinoplanes humidus NBRC 14915.</title>
        <authorList>
            <person name="Komaki H."/>
            <person name="Tamura T."/>
        </authorList>
    </citation>
    <scope>NUCLEOTIDE SEQUENCE [LARGE SCALE GENOMIC DNA]</scope>
    <source>
        <strain evidence="2 3">NBRC 14915</strain>
    </source>
</reference>
<sequence length="109" mass="12257">MDFTLTTILVTLWSVFGLTAVAILTVLWRGRRSPALPALSEEAPVPLPDVDLEDVHRRWLDGLAETNTWDELTDSGRHHLPPDLLNLPTYQLGPDRLARAKVQDQDFTS</sequence>
<gene>
    <name evidence="2" type="ORF">Ahu01nite_057070</name>
</gene>
<name>A0ABQ3ZVJ4_9ACTN</name>
<organism evidence="2 3">
    <name type="scientific">Winogradskya humida</name>
    <dbReference type="NCBI Taxonomy" id="113566"/>
    <lineage>
        <taxon>Bacteria</taxon>
        <taxon>Bacillati</taxon>
        <taxon>Actinomycetota</taxon>
        <taxon>Actinomycetes</taxon>
        <taxon>Micromonosporales</taxon>
        <taxon>Micromonosporaceae</taxon>
        <taxon>Winogradskya</taxon>
    </lineage>
</organism>
<keyword evidence="1" id="KW-0472">Membrane</keyword>
<keyword evidence="1" id="KW-0812">Transmembrane</keyword>
<dbReference type="EMBL" id="BOMN01000081">
    <property type="protein sequence ID" value="GIE22605.1"/>
    <property type="molecule type" value="Genomic_DNA"/>
</dbReference>
<proteinExistence type="predicted"/>
<feature type="transmembrane region" description="Helical" evidence="1">
    <location>
        <begin position="6"/>
        <end position="28"/>
    </location>
</feature>
<dbReference type="RefSeq" id="WP_203839694.1">
    <property type="nucleotide sequence ID" value="NZ_BAAATV010000011.1"/>
</dbReference>
<evidence type="ECO:0000313" key="2">
    <source>
        <dbReference type="EMBL" id="GIE22605.1"/>
    </source>
</evidence>
<evidence type="ECO:0000256" key="1">
    <source>
        <dbReference type="SAM" id="Phobius"/>
    </source>
</evidence>
<evidence type="ECO:0000313" key="3">
    <source>
        <dbReference type="Proteomes" id="UP000603200"/>
    </source>
</evidence>